<dbReference type="Gene3D" id="3.30.300.30">
    <property type="match status" value="1"/>
</dbReference>
<evidence type="ECO:0000313" key="4">
    <source>
        <dbReference type="EMBL" id="MFC0624572.1"/>
    </source>
</evidence>
<accession>A0ABV6QLG2</accession>
<dbReference type="InterPro" id="IPR042099">
    <property type="entry name" value="ANL_N_sf"/>
</dbReference>
<protein>
    <submittedName>
        <fullName evidence="4">Fatty acyl-AMP ligase</fullName>
    </submittedName>
</protein>
<name>A0ABV6QLG2_9ACTN</name>
<reference evidence="4 5" key="1">
    <citation type="submission" date="2024-09" db="EMBL/GenBank/DDBJ databases">
        <authorList>
            <person name="Sun Q."/>
            <person name="Mori K."/>
        </authorList>
    </citation>
    <scope>NUCLEOTIDE SEQUENCE [LARGE SCALE GENOMIC DNA]</scope>
    <source>
        <strain evidence="4 5">CGMCC 1.15906</strain>
    </source>
</reference>
<dbReference type="EMBL" id="JBHLTC010000012">
    <property type="protein sequence ID" value="MFC0624572.1"/>
    <property type="molecule type" value="Genomic_DNA"/>
</dbReference>
<dbReference type="Gene3D" id="3.40.50.12780">
    <property type="entry name" value="N-terminal domain of ligase-like"/>
    <property type="match status" value="1"/>
</dbReference>
<dbReference type="InterPro" id="IPR040097">
    <property type="entry name" value="FAAL/FAAC"/>
</dbReference>
<dbReference type="GO" id="GO:0016874">
    <property type="term" value="F:ligase activity"/>
    <property type="evidence" value="ECO:0007669"/>
    <property type="project" value="UniProtKB-KW"/>
</dbReference>
<dbReference type="Proteomes" id="UP001589890">
    <property type="component" value="Unassembled WGS sequence"/>
</dbReference>
<dbReference type="Pfam" id="PF00501">
    <property type="entry name" value="AMP-binding"/>
    <property type="match status" value="1"/>
</dbReference>
<dbReference type="InterPro" id="IPR045851">
    <property type="entry name" value="AMP-bd_C_sf"/>
</dbReference>
<keyword evidence="2 4" id="KW-0436">Ligase</keyword>
<dbReference type="RefSeq" id="WP_380046089.1">
    <property type="nucleotide sequence ID" value="NZ_JBHLTC010000012.1"/>
</dbReference>
<evidence type="ECO:0000313" key="5">
    <source>
        <dbReference type="Proteomes" id="UP001589890"/>
    </source>
</evidence>
<evidence type="ECO:0000256" key="2">
    <source>
        <dbReference type="ARBA" id="ARBA00022598"/>
    </source>
</evidence>
<dbReference type="CDD" id="cd05931">
    <property type="entry name" value="FAAL"/>
    <property type="match status" value="1"/>
</dbReference>
<feature type="domain" description="AMP-dependent synthetase/ligase" evidence="3">
    <location>
        <begin position="11"/>
        <end position="405"/>
    </location>
</feature>
<dbReference type="InterPro" id="IPR020845">
    <property type="entry name" value="AMP-binding_CS"/>
</dbReference>
<dbReference type="InterPro" id="IPR000873">
    <property type="entry name" value="AMP-dep_synth/lig_dom"/>
</dbReference>
<dbReference type="PANTHER" id="PTHR22754">
    <property type="entry name" value="DISCO-INTERACTING PROTEIN 2 DIP2 -RELATED"/>
    <property type="match status" value="1"/>
</dbReference>
<dbReference type="PANTHER" id="PTHR22754:SF32">
    <property type="entry name" value="DISCO-INTERACTING PROTEIN 2"/>
    <property type="match status" value="1"/>
</dbReference>
<dbReference type="PROSITE" id="PS00455">
    <property type="entry name" value="AMP_BINDING"/>
    <property type="match status" value="1"/>
</dbReference>
<proteinExistence type="inferred from homology"/>
<gene>
    <name evidence="4" type="ORF">ACFFGN_10910</name>
</gene>
<organism evidence="4 5">
    <name type="scientific">Kribbella deserti</name>
    <dbReference type="NCBI Taxonomy" id="1926257"/>
    <lineage>
        <taxon>Bacteria</taxon>
        <taxon>Bacillati</taxon>
        <taxon>Actinomycetota</taxon>
        <taxon>Actinomycetes</taxon>
        <taxon>Propionibacteriales</taxon>
        <taxon>Kribbellaceae</taxon>
        <taxon>Kribbella</taxon>
    </lineage>
</organism>
<comment type="caution">
    <text evidence="4">The sequence shown here is derived from an EMBL/GenBank/DDBJ whole genome shotgun (WGS) entry which is preliminary data.</text>
</comment>
<evidence type="ECO:0000259" key="3">
    <source>
        <dbReference type="Pfam" id="PF00501"/>
    </source>
</evidence>
<sequence length="560" mass="60367">MHPDLVTAVRHSVAKYGDERWLAYVRPVDGELVEERLSFAGLDARARAIAVWLADNSSPGQTALLIYPAGLDFVAAFLGCLYAGVIAVPSSLPSEDPRGLDRCRAIVRDADVSLVLTDTATREVLIRELAGLDLPPITCVATDPMAASESARWSAPRIGPDTIAFLQYTSGSTSEPKGVVLRHASLVHNEHAIWTHLGRPRNGTIVGWLPHYHDMGLIGMLLQPLYAGMNVAFTAPATFAKRPVTWLEMISRYRADIIVAPNFGYDWCVRKVTETQLAGLDLNSVRVAMNGAEPVRPGTIRRVSERLGPLGFQPEAWMPVYGMAEATLIVTGADRDRGAVIRAFDAEALRKGYAVPVADGTELVACGGALDADLRIVDPQTLAELPTSQVGEIWLRSGSVASGYWRQESNAVFEARSATGDGPFLRTGDLGFLMDGHLFCTGRLKDLIILNGRNIYPEDLEDVTRADPALGVCAAFARDEDDRQLVLVQEVREPATVALPALAARIQAAVAHSAGVPAPTVVLVDRGSVARTTSGKIRRGHMRDLYLGGLLNPLHTLPGA</sequence>
<evidence type="ECO:0000256" key="1">
    <source>
        <dbReference type="ARBA" id="ARBA00006432"/>
    </source>
</evidence>
<comment type="similarity">
    <text evidence="1">Belongs to the ATP-dependent AMP-binding enzyme family.</text>
</comment>
<dbReference type="SUPFAM" id="SSF56801">
    <property type="entry name" value="Acetyl-CoA synthetase-like"/>
    <property type="match status" value="1"/>
</dbReference>
<keyword evidence="5" id="KW-1185">Reference proteome</keyword>